<dbReference type="Proteomes" id="UP000504635">
    <property type="component" value="Unplaced"/>
</dbReference>
<name>A0A6J2YFC6_SITOR</name>
<evidence type="ECO:0000313" key="4">
    <source>
        <dbReference type="Proteomes" id="UP000504635"/>
    </source>
</evidence>
<feature type="transmembrane region" description="Helical" evidence="2">
    <location>
        <begin position="202"/>
        <end position="224"/>
    </location>
</feature>
<dbReference type="KEGG" id="soy:115887379"/>
<keyword evidence="3" id="KW-0732">Signal</keyword>
<keyword evidence="2" id="KW-0472">Membrane</keyword>
<dbReference type="PROSITE" id="PS51257">
    <property type="entry name" value="PROKAR_LIPOPROTEIN"/>
    <property type="match status" value="1"/>
</dbReference>
<reference evidence="5" key="1">
    <citation type="submission" date="2025-08" db="UniProtKB">
        <authorList>
            <consortium name="RefSeq"/>
        </authorList>
    </citation>
    <scope>IDENTIFICATION</scope>
    <source>
        <tissue evidence="5">Gonads</tissue>
    </source>
</reference>
<dbReference type="AlphaFoldDB" id="A0A6J2YFC6"/>
<feature type="region of interest" description="Disordered" evidence="1">
    <location>
        <begin position="243"/>
        <end position="291"/>
    </location>
</feature>
<evidence type="ECO:0000256" key="1">
    <source>
        <dbReference type="SAM" id="MobiDB-lite"/>
    </source>
</evidence>
<evidence type="ECO:0000256" key="3">
    <source>
        <dbReference type="SAM" id="SignalP"/>
    </source>
</evidence>
<organism evidence="4 5">
    <name type="scientific">Sitophilus oryzae</name>
    <name type="common">Rice weevil</name>
    <name type="synonym">Curculio oryzae</name>
    <dbReference type="NCBI Taxonomy" id="7048"/>
    <lineage>
        <taxon>Eukaryota</taxon>
        <taxon>Metazoa</taxon>
        <taxon>Ecdysozoa</taxon>
        <taxon>Arthropoda</taxon>
        <taxon>Hexapoda</taxon>
        <taxon>Insecta</taxon>
        <taxon>Pterygota</taxon>
        <taxon>Neoptera</taxon>
        <taxon>Endopterygota</taxon>
        <taxon>Coleoptera</taxon>
        <taxon>Polyphaga</taxon>
        <taxon>Cucujiformia</taxon>
        <taxon>Curculionidae</taxon>
        <taxon>Dryophthorinae</taxon>
        <taxon>Sitophilus</taxon>
    </lineage>
</organism>
<evidence type="ECO:0000256" key="2">
    <source>
        <dbReference type="SAM" id="Phobius"/>
    </source>
</evidence>
<dbReference type="RefSeq" id="XP_030762653.1">
    <property type="nucleotide sequence ID" value="XM_030906793.1"/>
</dbReference>
<gene>
    <name evidence="5" type="primary">LOC115887379</name>
</gene>
<keyword evidence="2" id="KW-1133">Transmembrane helix</keyword>
<keyword evidence="4" id="KW-1185">Reference proteome</keyword>
<proteinExistence type="predicted"/>
<feature type="chain" id="PRO_5026794062" evidence="3">
    <location>
        <begin position="29"/>
        <end position="291"/>
    </location>
</feature>
<protein>
    <submittedName>
        <fullName evidence="5">Uncharacterized protein LOC115887379</fullName>
    </submittedName>
</protein>
<accession>A0A6J2YFC6</accession>
<feature type="transmembrane region" description="Helical" evidence="2">
    <location>
        <begin position="92"/>
        <end position="110"/>
    </location>
</feature>
<keyword evidence="2" id="KW-0812">Transmembrane</keyword>
<dbReference type="GeneID" id="115887379"/>
<feature type="signal peptide" evidence="3">
    <location>
        <begin position="1"/>
        <end position="28"/>
    </location>
</feature>
<evidence type="ECO:0000313" key="5">
    <source>
        <dbReference type="RefSeq" id="XP_030762653.1"/>
    </source>
</evidence>
<sequence>MIKMYIRSSCLCFILLYVFTISCAGAHAQETQEAKCDALEDTFLIRRLTKKIINPTEKCIPGNCLCEEEKPYCTNNGDDDFSSRGPSQIVRTFYYLMIFGFSSIIFLQYYTKIREPWCEDAAWQEDYKLKFSLASVCAWNLVTEGILFFIPKTTAELVVIIRRCMNSTFYMMIACLCYDFLCEIRDPDITKRPHIILHPLPGTPIISINIAINLLMIGWLAAIINIHKDILTCEDELRAKRAEKRREAKEKARRRAEKREARANAPPWQFMPNPERELAPRGGLHRRKRRR</sequence>
<feature type="transmembrane region" description="Helical" evidence="2">
    <location>
        <begin position="131"/>
        <end position="151"/>
    </location>
</feature>
<dbReference type="InParanoid" id="A0A6J2YFC6"/>